<keyword evidence="3" id="KW-1185">Reference proteome</keyword>
<feature type="region of interest" description="Disordered" evidence="1">
    <location>
        <begin position="115"/>
        <end position="172"/>
    </location>
</feature>
<accession>A0ABN7SC28</accession>
<name>A0ABN7SC28_OIKDI</name>
<dbReference type="Proteomes" id="UP001158576">
    <property type="component" value="Chromosome XSR"/>
</dbReference>
<organism evidence="2 3">
    <name type="scientific">Oikopleura dioica</name>
    <name type="common">Tunicate</name>
    <dbReference type="NCBI Taxonomy" id="34765"/>
    <lineage>
        <taxon>Eukaryota</taxon>
        <taxon>Metazoa</taxon>
        <taxon>Chordata</taxon>
        <taxon>Tunicata</taxon>
        <taxon>Appendicularia</taxon>
        <taxon>Copelata</taxon>
        <taxon>Oikopleuridae</taxon>
        <taxon>Oikopleura</taxon>
    </lineage>
</organism>
<feature type="compositionally biased region" description="Basic and acidic residues" evidence="1">
    <location>
        <begin position="153"/>
        <end position="172"/>
    </location>
</feature>
<evidence type="ECO:0000256" key="1">
    <source>
        <dbReference type="SAM" id="MobiDB-lite"/>
    </source>
</evidence>
<feature type="compositionally biased region" description="Basic residues" evidence="1">
    <location>
        <begin position="136"/>
        <end position="152"/>
    </location>
</feature>
<evidence type="ECO:0000313" key="2">
    <source>
        <dbReference type="EMBL" id="CAG5094850.1"/>
    </source>
</evidence>
<sequence>MWKSCQGAPFQTKFGQCIIECAGVGRTVADTFGVNRILKIRPIGCRTPSYHFKDTGELEAAFLEHGTLSTAQADAVLIAREKNDLNNLGKLTMKLYKEEQQRKREAPTVIKLSAKPKKPLTDEELIQHFGEPGKLQLKRRKRKEPRKPPRKSPTKEKLQMRFEKHRNRLDSD</sequence>
<proteinExistence type="predicted"/>
<dbReference type="EMBL" id="OU015569">
    <property type="protein sequence ID" value="CAG5094850.1"/>
    <property type="molecule type" value="Genomic_DNA"/>
</dbReference>
<protein>
    <submittedName>
        <fullName evidence="2">Oidioi.mRNA.OKI2018_I69.XSR.g13915.t1.cds</fullName>
    </submittedName>
</protein>
<gene>
    <name evidence="2" type="ORF">OKIOD_LOCUS5473</name>
</gene>
<reference evidence="2 3" key="1">
    <citation type="submission" date="2021-04" db="EMBL/GenBank/DDBJ databases">
        <authorList>
            <person name="Bliznina A."/>
        </authorList>
    </citation>
    <scope>NUCLEOTIDE SEQUENCE [LARGE SCALE GENOMIC DNA]</scope>
</reference>
<evidence type="ECO:0000313" key="3">
    <source>
        <dbReference type="Proteomes" id="UP001158576"/>
    </source>
</evidence>